<sequence>MTNPESPTPSSENPLVNEARRARARYSKSIAPLGSNALAIPAPVTGAVSGRHRGAPTGGDAAEGGLHPVVEETPHTCHTAKCTHAAPEVAHVRQRERQYAERKRLRQPSCRMNDDEYQILLQAAAACRMSVATFLARAAMKAARDLERTAAEIATEREIVAELFAVRRHLGYLGNNLNQVAKVLNSGADAPQAAAVLDAVQRAAARVETATGRLLPDHG</sequence>
<evidence type="ECO:0000313" key="3">
    <source>
        <dbReference type="Proteomes" id="UP000181951"/>
    </source>
</evidence>
<dbReference type="EMBL" id="FODD01000039">
    <property type="protein sequence ID" value="SEO74045.1"/>
    <property type="molecule type" value="Genomic_DNA"/>
</dbReference>
<feature type="compositionally biased region" description="Low complexity" evidence="1">
    <location>
        <begin position="1"/>
        <end position="14"/>
    </location>
</feature>
<accession>A0A1H8S5Y5</accession>
<dbReference type="AlphaFoldDB" id="A0A1H8S5Y5"/>
<name>A0A1H8S5Y5_9ACTN</name>
<dbReference type="InterPro" id="IPR053842">
    <property type="entry name" value="NikA-like"/>
</dbReference>
<keyword evidence="3" id="KW-1185">Reference proteome</keyword>
<protein>
    <submittedName>
        <fullName evidence="2">Mobilisation protein (MobC)</fullName>
    </submittedName>
</protein>
<dbReference type="STRING" id="310780.SAMN05216267_103972"/>
<proteinExistence type="predicted"/>
<reference evidence="2 3" key="1">
    <citation type="submission" date="2016-10" db="EMBL/GenBank/DDBJ databases">
        <authorList>
            <person name="de Groot N.N."/>
        </authorList>
    </citation>
    <scope>NUCLEOTIDE SEQUENCE [LARGE SCALE GENOMIC DNA]</scope>
    <source>
        <strain evidence="2 3">CGMCC 4.2026</strain>
    </source>
</reference>
<dbReference type="Pfam" id="PF21983">
    <property type="entry name" value="NikA-like"/>
    <property type="match status" value="1"/>
</dbReference>
<gene>
    <name evidence="2" type="ORF">SAMN05216267_103972</name>
</gene>
<dbReference type="RefSeq" id="WP_256090297.1">
    <property type="nucleotide sequence ID" value="NZ_MDCQ01000414.1"/>
</dbReference>
<feature type="region of interest" description="Disordered" evidence="1">
    <location>
        <begin position="1"/>
        <end position="23"/>
    </location>
</feature>
<organism evidence="2 3">
    <name type="scientific">Actinacidiphila rubida</name>
    <dbReference type="NCBI Taxonomy" id="310780"/>
    <lineage>
        <taxon>Bacteria</taxon>
        <taxon>Bacillati</taxon>
        <taxon>Actinomycetota</taxon>
        <taxon>Actinomycetes</taxon>
        <taxon>Kitasatosporales</taxon>
        <taxon>Streptomycetaceae</taxon>
        <taxon>Actinacidiphila</taxon>
    </lineage>
</organism>
<evidence type="ECO:0000256" key="1">
    <source>
        <dbReference type="SAM" id="MobiDB-lite"/>
    </source>
</evidence>
<evidence type="ECO:0000313" key="2">
    <source>
        <dbReference type="EMBL" id="SEO74045.1"/>
    </source>
</evidence>
<dbReference type="Proteomes" id="UP000181951">
    <property type="component" value="Unassembled WGS sequence"/>
</dbReference>